<protein>
    <submittedName>
        <fullName evidence="3">Uncharacterized protein</fullName>
    </submittedName>
</protein>
<dbReference type="eggNOG" id="ENOG502Z8F2">
    <property type="taxonomic scope" value="Bacteria"/>
</dbReference>
<feature type="region of interest" description="Disordered" evidence="1">
    <location>
        <begin position="29"/>
        <end position="54"/>
    </location>
</feature>
<dbReference type="Proteomes" id="UP000010482">
    <property type="component" value="Chromosome"/>
</dbReference>
<gene>
    <name evidence="3" type="ORF">Dacsa_1109</name>
</gene>
<sequence>MIKPIFRQTLTFVMIASLCWTMVACGGDNPPQQQSQQSASNSQQTNTQSNLPDGKYEVQQASYDDVSGNYRLFLFNANPPVLEKDNIKMARLTPEEVENGENSYLLVENGEYSLHLAEDFRIEYLHGVAETRTDPQTGEQERVIVRRESNFWAPFAGALAGQAIGSMLFQPQYYVPPAYQSGSNVMTGYGGYGSSYSQAVNRYQDRYQSPPPSVQNQRAQVRTTGSIDRTTNRDRNSNTRTNSSGRSTGSGVGTNTLRGNDSNNSSKTRTRKSRGSGFGTGSGSRRRSPSRRRRR</sequence>
<feature type="compositionally biased region" description="Basic residues" evidence="1">
    <location>
        <begin position="284"/>
        <end position="295"/>
    </location>
</feature>
<feature type="compositionally biased region" description="Low complexity" evidence="1">
    <location>
        <begin position="32"/>
        <end position="50"/>
    </location>
</feature>
<feature type="compositionally biased region" description="Polar residues" evidence="1">
    <location>
        <begin position="214"/>
        <end position="228"/>
    </location>
</feature>
<dbReference type="RefSeq" id="WP_015228821.1">
    <property type="nucleotide sequence ID" value="NC_019780.1"/>
</dbReference>
<dbReference type="HOGENOM" id="CLU_064695_0_0_3"/>
<keyword evidence="4" id="KW-1185">Reference proteome</keyword>
<dbReference type="AlphaFoldDB" id="K9YTI5"/>
<dbReference type="EMBL" id="CP003944">
    <property type="protein sequence ID" value="AFZ49812.1"/>
    <property type="molecule type" value="Genomic_DNA"/>
</dbReference>
<reference evidence="3" key="1">
    <citation type="submission" date="2012-04" db="EMBL/GenBank/DDBJ databases">
        <title>Finished genome of Dactylococcopsis salina PCC 8305.</title>
        <authorList>
            <consortium name="US DOE Joint Genome Institute"/>
            <person name="Gugger M."/>
            <person name="Coursin T."/>
            <person name="Rippka R."/>
            <person name="Tandeau De Marsac N."/>
            <person name="Huntemann M."/>
            <person name="Wei C.-L."/>
            <person name="Han J."/>
            <person name="Detter J.C."/>
            <person name="Han C."/>
            <person name="Tapia R."/>
            <person name="Daligault H."/>
            <person name="Chen A."/>
            <person name="Krypides N."/>
            <person name="Mavromatis K."/>
            <person name="Markowitz V."/>
            <person name="Szeto E."/>
            <person name="Ivanova N."/>
            <person name="Ovchinnikova G."/>
            <person name="Pagani I."/>
            <person name="Pati A."/>
            <person name="Goodwin L."/>
            <person name="Peters L."/>
            <person name="Pitluck S."/>
            <person name="Woyke T."/>
            <person name="Kerfeld C."/>
        </authorList>
    </citation>
    <scope>NUCLEOTIDE SEQUENCE [LARGE SCALE GENOMIC DNA]</scope>
    <source>
        <strain evidence="3">PCC 8305</strain>
    </source>
</reference>
<dbReference type="PROSITE" id="PS51257">
    <property type="entry name" value="PROKAR_LIPOPROTEIN"/>
    <property type="match status" value="1"/>
</dbReference>
<feature type="region of interest" description="Disordered" evidence="1">
    <location>
        <begin position="205"/>
        <end position="295"/>
    </location>
</feature>
<feature type="compositionally biased region" description="Low complexity" evidence="1">
    <location>
        <begin position="238"/>
        <end position="267"/>
    </location>
</feature>
<evidence type="ECO:0000256" key="2">
    <source>
        <dbReference type="SAM" id="SignalP"/>
    </source>
</evidence>
<proteinExistence type="predicted"/>
<dbReference type="STRING" id="13035.Dacsa_1109"/>
<evidence type="ECO:0000313" key="3">
    <source>
        <dbReference type="EMBL" id="AFZ49812.1"/>
    </source>
</evidence>
<keyword evidence="2" id="KW-0732">Signal</keyword>
<organism evidence="3 4">
    <name type="scientific">Dactylococcopsis salina (strain PCC 8305)</name>
    <name type="common">Myxobactron salinum</name>
    <dbReference type="NCBI Taxonomy" id="13035"/>
    <lineage>
        <taxon>Bacteria</taxon>
        <taxon>Bacillati</taxon>
        <taxon>Cyanobacteriota</taxon>
        <taxon>Cyanophyceae</taxon>
        <taxon>Nodosilineales</taxon>
        <taxon>Cymatolegaceae</taxon>
        <taxon>Dactylococcopsis</taxon>
    </lineage>
</organism>
<accession>K9YTI5</accession>
<dbReference type="KEGG" id="dsl:Dacsa_1109"/>
<name>K9YTI5_DACS8</name>
<dbReference type="PATRIC" id="fig|13035.3.peg.1245"/>
<evidence type="ECO:0000256" key="1">
    <source>
        <dbReference type="SAM" id="MobiDB-lite"/>
    </source>
</evidence>
<evidence type="ECO:0000313" key="4">
    <source>
        <dbReference type="Proteomes" id="UP000010482"/>
    </source>
</evidence>
<feature type="signal peptide" evidence="2">
    <location>
        <begin position="1"/>
        <end position="26"/>
    </location>
</feature>
<feature type="chain" id="PRO_5003938560" evidence="2">
    <location>
        <begin position="27"/>
        <end position="295"/>
    </location>
</feature>